<feature type="compositionally biased region" description="Low complexity" evidence="1">
    <location>
        <begin position="82"/>
        <end position="96"/>
    </location>
</feature>
<organism evidence="2 3">
    <name type="scientific">Arachnia propionica</name>
    <dbReference type="NCBI Taxonomy" id="1750"/>
    <lineage>
        <taxon>Bacteria</taxon>
        <taxon>Bacillati</taxon>
        <taxon>Actinomycetota</taxon>
        <taxon>Actinomycetes</taxon>
        <taxon>Propionibacteriales</taxon>
        <taxon>Propionibacteriaceae</taxon>
        <taxon>Arachnia</taxon>
    </lineage>
</organism>
<evidence type="ECO:0000313" key="3">
    <source>
        <dbReference type="Proteomes" id="UP000280819"/>
    </source>
</evidence>
<dbReference type="Proteomes" id="UP000280819">
    <property type="component" value="Unassembled WGS sequence"/>
</dbReference>
<accession>A0A3P1T8L9</accession>
<evidence type="ECO:0000256" key="1">
    <source>
        <dbReference type="SAM" id="MobiDB-lite"/>
    </source>
</evidence>
<reference evidence="2 3" key="1">
    <citation type="submission" date="2018-11" db="EMBL/GenBank/DDBJ databases">
        <title>Genomes From Bacteria Associated with the Canine Oral Cavity: a Test Case for Automated Genome-Based Taxonomic Assignment.</title>
        <authorList>
            <person name="Coil D.A."/>
            <person name="Jospin G."/>
            <person name="Darling A.E."/>
            <person name="Wallis C."/>
            <person name="Davis I.J."/>
            <person name="Harris S."/>
            <person name="Eisen J.A."/>
            <person name="Holcombe L.J."/>
            <person name="O'Flynn C."/>
        </authorList>
    </citation>
    <scope>NUCLEOTIDE SEQUENCE [LARGE SCALE GENOMIC DNA]</scope>
    <source>
        <strain evidence="2 3">OH887_COT-365</strain>
    </source>
</reference>
<dbReference type="AlphaFoldDB" id="A0A3P1T8L9"/>
<sequence>MHAALDARTESRRGLGQCDYRLTWPYGWEFVLEPTQSLLDSDMDQVQQLQVGVLGREEIDILHELAPAGRQIHRTSAVTERASCPSPGSAASWSAP</sequence>
<name>A0A3P1T8L9_9ACTN</name>
<feature type="region of interest" description="Disordered" evidence="1">
    <location>
        <begin position="76"/>
        <end position="96"/>
    </location>
</feature>
<comment type="caution">
    <text evidence="2">The sequence shown here is derived from an EMBL/GenBank/DDBJ whole genome shotgun (WGS) entry which is preliminary data.</text>
</comment>
<dbReference type="EMBL" id="RQZG01000007">
    <property type="protein sequence ID" value="RRD05186.1"/>
    <property type="molecule type" value="Genomic_DNA"/>
</dbReference>
<dbReference type="OrthoDB" id="2088054at2"/>
<proteinExistence type="predicted"/>
<gene>
    <name evidence="2" type="ORF">EII34_07565</name>
</gene>
<dbReference type="RefSeq" id="WP_124844524.1">
    <property type="nucleotide sequence ID" value="NZ_RQZG01000007.1"/>
</dbReference>
<evidence type="ECO:0000313" key="2">
    <source>
        <dbReference type="EMBL" id="RRD05186.1"/>
    </source>
</evidence>
<protein>
    <submittedName>
        <fullName evidence="2">Uncharacterized protein</fullName>
    </submittedName>
</protein>